<reference evidence="1 2" key="1">
    <citation type="submission" date="2024-09" db="EMBL/GenBank/DDBJ databases">
        <authorList>
            <person name="Sun Q."/>
            <person name="Mori K."/>
        </authorList>
    </citation>
    <scope>NUCLEOTIDE SEQUENCE [LARGE SCALE GENOMIC DNA]</scope>
    <source>
        <strain evidence="1 2">CCM 7609</strain>
    </source>
</reference>
<keyword evidence="2" id="KW-1185">Reference proteome</keyword>
<comment type="caution">
    <text evidence="1">The sequence shown here is derived from an EMBL/GenBank/DDBJ whole genome shotgun (WGS) entry which is preliminary data.</text>
</comment>
<dbReference type="EMBL" id="JBHMFI010000001">
    <property type="protein sequence ID" value="MFB9073146.1"/>
    <property type="molecule type" value="Genomic_DNA"/>
</dbReference>
<evidence type="ECO:0000313" key="2">
    <source>
        <dbReference type="Proteomes" id="UP001589575"/>
    </source>
</evidence>
<protein>
    <submittedName>
        <fullName evidence="1">Uncharacterized protein</fullName>
    </submittedName>
</protein>
<accession>A0ABV5G2J3</accession>
<name>A0ABV5G2J3_9MICC</name>
<gene>
    <name evidence="1" type="ORF">ACFFX0_18840</name>
</gene>
<dbReference type="Proteomes" id="UP001589575">
    <property type="component" value="Unassembled WGS sequence"/>
</dbReference>
<organism evidence="1 2">
    <name type="scientific">Citricoccus parietis</name>
    <dbReference type="NCBI Taxonomy" id="592307"/>
    <lineage>
        <taxon>Bacteria</taxon>
        <taxon>Bacillati</taxon>
        <taxon>Actinomycetota</taxon>
        <taxon>Actinomycetes</taxon>
        <taxon>Micrococcales</taxon>
        <taxon>Micrococcaceae</taxon>
        <taxon>Citricoccus</taxon>
    </lineage>
</organism>
<evidence type="ECO:0000313" key="1">
    <source>
        <dbReference type="EMBL" id="MFB9073146.1"/>
    </source>
</evidence>
<sequence>MEGSRAAFLGAGRSGQPVSRSAWHQLVKGRAAKAMLSVYRNATIST</sequence>
<proteinExistence type="predicted"/>